<gene>
    <name evidence="2" type="ORF">BKG61_28480</name>
</gene>
<dbReference type="EMBL" id="MLHV01000046">
    <property type="protein sequence ID" value="OHT85447.1"/>
    <property type="molecule type" value="Genomic_DNA"/>
</dbReference>
<feature type="transmembrane region" description="Helical" evidence="1">
    <location>
        <begin position="391"/>
        <end position="409"/>
    </location>
</feature>
<evidence type="ECO:0000313" key="3">
    <source>
        <dbReference type="Proteomes" id="UP000179636"/>
    </source>
</evidence>
<reference evidence="2 3" key="1">
    <citation type="submission" date="2016-10" db="EMBL/GenBank/DDBJ databases">
        <title>Evaluation of Human, Animal and Environmental Mycobacterium chelonae Isolates by Core Genome Phylogenomic Analysis, Targeted Gene Comparison, and Anti-microbial Susceptibility Patterns: A Tale of Mistaken Identities.</title>
        <authorList>
            <person name="Fogelson S.B."/>
            <person name="Camus A.C."/>
            <person name="Lorenz W."/>
            <person name="Vasireddy R."/>
            <person name="Vasireddy S."/>
            <person name="Smith T."/>
            <person name="Brown-Elliott B.A."/>
            <person name="Wallace R.J.Jr."/>
            <person name="Hasan N.A."/>
            <person name="Reischl U."/>
            <person name="Sanchez S."/>
        </authorList>
    </citation>
    <scope>NUCLEOTIDE SEQUENCE [LARGE SCALE GENOMIC DNA]</scope>
    <source>
        <strain evidence="2 3">24999</strain>
    </source>
</reference>
<organism evidence="2 3">
    <name type="scientific">Mycobacterium syngnathidarum</name>
    <dbReference type="NCBI Taxonomy" id="1908205"/>
    <lineage>
        <taxon>Bacteria</taxon>
        <taxon>Bacillati</taxon>
        <taxon>Actinomycetota</taxon>
        <taxon>Actinomycetes</taxon>
        <taxon>Mycobacteriales</taxon>
        <taxon>Mycobacteriaceae</taxon>
        <taxon>Mycobacterium</taxon>
    </lineage>
</organism>
<feature type="transmembrane region" description="Helical" evidence="1">
    <location>
        <begin position="368"/>
        <end position="385"/>
    </location>
</feature>
<comment type="caution">
    <text evidence="2">The sequence shown here is derived from an EMBL/GenBank/DDBJ whole genome shotgun (WGS) entry which is preliminary data.</text>
</comment>
<feature type="transmembrane region" description="Helical" evidence="1">
    <location>
        <begin position="272"/>
        <end position="294"/>
    </location>
</feature>
<accession>A0A1Q9W7B7</accession>
<dbReference type="Proteomes" id="UP000179636">
    <property type="component" value="Unassembled WGS sequence"/>
</dbReference>
<evidence type="ECO:0000313" key="2">
    <source>
        <dbReference type="EMBL" id="OHT85447.1"/>
    </source>
</evidence>
<name>A0A1S1JPC5_9MYCO</name>
<feature type="transmembrane region" description="Helical" evidence="1">
    <location>
        <begin position="192"/>
        <end position="215"/>
    </location>
</feature>
<keyword evidence="1" id="KW-0472">Membrane</keyword>
<feature type="transmembrane region" description="Helical" evidence="1">
    <location>
        <begin position="123"/>
        <end position="143"/>
    </location>
</feature>
<dbReference type="OrthoDB" id="4619586at2"/>
<feature type="transmembrane region" description="Helical" evidence="1">
    <location>
        <begin position="329"/>
        <end position="348"/>
    </location>
</feature>
<protein>
    <recommendedName>
        <fullName evidence="4">Amino acid permease</fullName>
    </recommendedName>
</protein>
<feature type="transmembrane region" description="Helical" evidence="1">
    <location>
        <begin position="227"/>
        <end position="252"/>
    </location>
</feature>
<keyword evidence="3" id="KW-1185">Reference proteome</keyword>
<accession>A0A1S1JPC5</accession>
<dbReference type="STRING" id="1908205.BKG60_21295"/>
<feature type="transmembrane region" description="Helical" evidence="1">
    <location>
        <begin position="301"/>
        <end position="323"/>
    </location>
</feature>
<feature type="transmembrane region" description="Helical" evidence="1">
    <location>
        <begin position="91"/>
        <end position="111"/>
    </location>
</feature>
<sequence length="422" mass="42543">MPKRAIPASPERPVAWPPGLPAWRAVGLSLAPIAAAAFNGVAGLCAAVIAAVLIFAFARLHRYAPQAVSTGDLVASTVGPAAGRFTSLVQMAAYVLLGVGVALTLALQPLSGAPDLETALAGWWWPGWSVAVVVIAGAVVAYLPTRAVGATAAALAGTGLLIFLYLSVAIMARVAAGTPPMQFGGPAPADSVLLVTAAAIPLGLGLVGFEAATVVNGRLESVARPVGAAVGVTALTTVVLLLAANIGATGGFTPSAQNLSLIVSEFYADAGFYWFVTGALCLGSAALLGLMWAATRVAARLFGSGPEVAILVPAAMCVLAVGFCRFQNHIGGLQSTVAALLLLAVYTLVTEANSRVAGTAAAQQAPRLILVVVVVCVVLIPLRVTDFAVSTLWPLTVAAAILALAALLARLGRPVQPALPPH</sequence>
<keyword evidence="1" id="KW-0812">Transmembrane</keyword>
<feature type="transmembrane region" description="Helical" evidence="1">
    <location>
        <begin position="150"/>
        <end position="172"/>
    </location>
</feature>
<evidence type="ECO:0008006" key="4">
    <source>
        <dbReference type="Google" id="ProtNLM"/>
    </source>
</evidence>
<dbReference type="AlphaFoldDB" id="A0A1S1JPC5"/>
<keyword evidence="1" id="KW-1133">Transmembrane helix</keyword>
<dbReference type="RefSeq" id="WP_070947077.1">
    <property type="nucleotide sequence ID" value="NZ_MLCL01000077.1"/>
</dbReference>
<feature type="transmembrane region" description="Helical" evidence="1">
    <location>
        <begin position="33"/>
        <end position="58"/>
    </location>
</feature>
<proteinExistence type="predicted"/>
<evidence type="ECO:0000256" key="1">
    <source>
        <dbReference type="SAM" id="Phobius"/>
    </source>
</evidence>